<protein>
    <submittedName>
        <fullName evidence="1">Uncharacterized protein</fullName>
    </submittedName>
</protein>
<evidence type="ECO:0000313" key="2">
    <source>
        <dbReference type="Proteomes" id="UP000316330"/>
    </source>
</evidence>
<dbReference type="AlphaFoldDB" id="A0A559JQB8"/>
<name>A0A559JQB8_9BACL</name>
<dbReference type="RefSeq" id="WP_144699572.1">
    <property type="nucleotide sequence ID" value="NZ_VNJJ01000003.1"/>
</dbReference>
<organism evidence="1 2">
    <name type="scientific">Cohnella terricola</name>
    <dbReference type="NCBI Taxonomy" id="1289167"/>
    <lineage>
        <taxon>Bacteria</taxon>
        <taxon>Bacillati</taxon>
        <taxon>Bacillota</taxon>
        <taxon>Bacilli</taxon>
        <taxon>Bacillales</taxon>
        <taxon>Paenibacillaceae</taxon>
        <taxon>Cohnella</taxon>
    </lineage>
</organism>
<sequence>MPANSSYSHRLIQKAIKRYEYDEGIDHDKGREEFYNTYLFRTEGKKIKTHINYLCGMLGDGPEGNHIAAKNLLFQGNDNCWKYFERTALFWAFSHLNDPFIDHIAPQLNYALFVEREDILALLLEKSVQYLAREEYVSDKEYTDQEIYSSTYLIHFLIEKWGMDNPVKEKVMQYGKGLGIYQRIVDEWDNSFQEIEQDYWDRLCEHHLNGLSLTGSTREKEEFIYYGLVPMELLNVFKVRKKLGLDVPEIKHELFHTPMAKYPKLPTGYNEELDVRFQLIERTIKEKKRFTIEEIISQLKDEYGEGSDIFY</sequence>
<dbReference type="EMBL" id="VNJJ01000003">
    <property type="protein sequence ID" value="TVY02058.1"/>
    <property type="molecule type" value="Genomic_DNA"/>
</dbReference>
<evidence type="ECO:0000313" key="1">
    <source>
        <dbReference type="EMBL" id="TVY02058.1"/>
    </source>
</evidence>
<reference evidence="1 2" key="1">
    <citation type="submission" date="2019-07" db="EMBL/GenBank/DDBJ databases">
        <authorList>
            <person name="Kim J."/>
        </authorList>
    </citation>
    <scope>NUCLEOTIDE SEQUENCE [LARGE SCALE GENOMIC DNA]</scope>
    <source>
        <strain evidence="1 2">G13</strain>
    </source>
</reference>
<gene>
    <name evidence="1" type="ORF">FPZ45_06345</name>
</gene>
<dbReference type="OrthoDB" id="1416536at2"/>
<proteinExistence type="predicted"/>
<keyword evidence="2" id="KW-1185">Reference proteome</keyword>
<accession>A0A559JQB8</accession>
<comment type="caution">
    <text evidence="1">The sequence shown here is derived from an EMBL/GenBank/DDBJ whole genome shotgun (WGS) entry which is preliminary data.</text>
</comment>
<dbReference type="Proteomes" id="UP000316330">
    <property type="component" value="Unassembled WGS sequence"/>
</dbReference>